<reference evidence="2 3" key="1">
    <citation type="submission" date="2015-01" db="EMBL/GenBank/DDBJ databases">
        <title>The Genome Sequence of Exophiala mesophila CBS40295.</title>
        <authorList>
            <consortium name="The Broad Institute Genomics Platform"/>
            <person name="Cuomo C."/>
            <person name="de Hoog S."/>
            <person name="Gorbushina A."/>
            <person name="Stielow B."/>
            <person name="Teixiera M."/>
            <person name="Abouelleil A."/>
            <person name="Chapman S.B."/>
            <person name="Priest M."/>
            <person name="Young S.K."/>
            <person name="Wortman J."/>
            <person name="Nusbaum C."/>
            <person name="Birren B."/>
        </authorList>
    </citation>
    <scope>NUCLEOTIDE SEQUENCE [LARGE SCALE GENOMIC DNA]</scope>
    <source>
        <strain evidence="2 3">CBS 40295</strain>
    </source>
</reference>
<name>A0A0D1Z5R9_EXOME</name>
<keyword evidence="1" id="KW-0472">Membrane</keyword>
<dbReference type="GeneID" id="27326663"/>
<dbReference type="AlphaFoldDB" id="A0A0D1Z5R9"/>
<keyword evidence="1" id="KW-1133">Transmembrane helix</keyword>
<dbReference type="VEuPathDB" id="FungiDB:PV10_08818"/>
<dbReference type="OrthoDB" id="3539644at2759"/>
<evidence type="ECO:0000256" key="1">
    <source>
        <dbReference type="SAM" id="Phobius"/>
    </source>
</evidence>
<proteinExistence type="predicted"/>
<protein>
    <recommendedName>
        <fullName evidence="4">Adhesin domain-containing protein</fullName>
    </recommendedName>
</protein>
<dbReference type="Proteomes" id="UP000054302">
    <property type="component" value="Unassembled WGS sequence"/>
</dbReference>
<keyword evidence="1" id="KW-0812">Transmembrane</keyword>
<dbReference type="EMBL" id="KN847525">
    <property type="protein sequence ID" value="KIV89234.1"/>
    <property type="molecule type" value="Genomic_DNA"/>
</dbReference>
<evidence type="ECO:0000313" key="3">
    <source>
        <dbReference type="Proteomes" id="UP000054302"/>
    </source>
</evidence>
<sequence>MSPPDYTLLNERASLLHEKAVVVETLPYPATYRVVQRKRSSCCSRVCSFVLILLATLLAIGFLARGRIFNSITRECDRISHQYLAYYEDPGHQHPLPPIDDWKPFEGTTHFELDPAEASGVAIKGSQVFGKVVFDTSKLSDKVVIDLDIKTNKKDENGDVVVKEENGFLSIYTPKEGELETHTAVKIQIPSNIIGAFGLPRFQVDAPRHMIDYSELPESLEIGTFAVRVGKGFVKPGPVHTNETIVAVGRGVIRGSLTQARDTTNIDVGRGNVTLTIPTISSGEEGKTFVHLGNGHLKGDFAIYNSTFLDVAHGSIYVSASFKHAKTRAEFSTKIASGDSRVYVNSIASERLLRADHTSIAGDQLITYPSNFQGTVDARGIAGDIKLSGKELDVEKVVGGLVGKQGDSERNLVNVKTVKGALDILVGDE</sequence>
<evidence type="ECO:0008006" key="4">
    <source>
        <dbReference type="Google" id="ProtNLM"/>
    </source>
</evidence>
<organism evidence="2 3">
    <name type="scientific">Exophiala mesophila</name>
    <name type="common">Black yeast-like fungus</name>
    <dbReference type="NCBI Taxonomy" id="212818"/>
    <lineage>
        <taxon>Eukaryota</taxon>
        <taxon>Fungi</taxon>
        <taxon>Dikarya</taxon>
        <taxon>Ascomycota</taxon>
        <taxon>Pezizomycotina</taxon>
        <taxon>Eurotiomycetes</taxon>
        <taxon>Chaetothyriomycetidae</taxon>
        <taxon>Chaetothyriales</taxon>
        <taxon>Herpotrichiellaceae</taxon>
        <taxon>Exophiala</taxon>
    </lineage>
</organism>
<dbReference type="OMA" id="RECDRIS"/>
<dbReference type="HOGENOM" id="CLU_648959_0_0_1"/>
<feature type="transmembrane region" description="Helical" evidence="1">
    <location>
        <begin position="46"/>
        <end position="64"/>
    </location>
</feature>
<keyword evidence="3" id="KW-1185">Reference proteome</keyword>
<evidence type="ECO:0000313" key="2">
    <source>
        <dbReference type="EMBL" id="KIV89234.1"/>
    </source>
</evidence>
<gene>
    <name evidence="2" type="ORF">PV10_08818</name>
</gene>
<accession>A0A0D1Z5R9</accession>
<dbReference type="RefSeq" id="XP_016220808.1">
    <property type="nucleotide sequence ID" value="XM_016373897.1"/>
</dbReference>